<proteinExistence type="inferred from homology"/>
<comment type="similarity">
    <text evidence="1">Belongs to the zinc-containing alcohol dehydrogenase family.</text>
</comment>
<evidence type="ECO:0000256" key="2">
    <source>
        <dbReference type="ARBA" id="ARBA00023002"/>
    </source>
</evidence>
<dbReference type="Gene3D" id="3.90.180.10">
    <property type="entry name" value="Medium-chain alcohol dehydrogenases, catalytic domain"/>
    <property type="match status" value="1"/>
</dbReference>
<dbReference type="InterPro" id="IPR047122">
    <property type="entry name" value="Trans-enoyl_RdTase-like"/>
</dbReference>
<dbReference type="SUPFAM" id="SSF51735">
    <property type="entry name" value="NAD(P)-binding Rossmann-fold domains"/>
    <property type="match status" value="1"/>
</dbReference>
<dbReference type="PANTHER" id="PTHR45348">
    <property type="entry name" value="HYPOTHETICAL OXIDOREDUCTASE (EUROFUNG)"/>
    <property type="match status" value="1"/>
</dbReference>
<dbReference type="PANTHER" id="PTHR45348:SF2">
    <property type="entry name" value="ZINC-TYPE ALCOHOL DEHYDROGENASE-LIKE PROTEIN C2E1P3.01"/>
    <property type="match status" value="1"/>
</dbReference>
<dbReference type="OrthoDB" id="9992527at2759"/>
<accession>F0XPF7</accession>
<dbReference type="HOGENOM" id="CLU_026673_16_1_1"/>
<dbReference type="Pfam" id="PF00107">
    <property type="entry name" value="ADH_zinc_N"/>
    <property type="match status" value="1"/>
</dbReference>
<evidence type="ECO:0000313" key="5">
    <source>
        <dbReference type="Proteomes" id="UP000007796"/>
    </source>
</evidence>
<dbReference type="AlphaFoldDB" id="F0XPF7"/>
<reference evidence="4 5" key="1">
    <citation type="journal article" date="2011" name="Proc. Natl. Acad. Sci. U.S.A.">
        <title>Genome and transcriptome analyses of the mountain pine beetle-fungal symbiont Grosmannia clavigera, a lodgepole pine pathogen.</title>
        <authorList>
            <person name="DiGuistini S."/>
            <person name="Wang Y."/>
            <person name="Liao N.Y."/>
            <person name="Taylor G."/>
            <person name="Tanguay P."/>
            <person name="Feau N."/>
            <person name="Henrissat B."/>
            <person name="Chan S.K."/>
            <person name="Hesse-Orce U."/>
            <person name="Alamouti S.M."/>
            <person name="Tsui C.K.M."/>
            <person name="Docking R.T."/>
            <person name="Levasseur A."/>
            <person name="Haridas S."/>
            <person name="Robertson G."/>
            <person name="Birol I."/>
            <person name="Holt R.A."/>
            <person name="Marra M.A."/>
            <person name="Hamelin R.C."/>
            <person name="Hirst M."/>
            <person name="Jones S.J.M."/>
            <person name="Bohlmann J."/>
            <person name="Breuil C."/>
        </authorList>
    </citation>
    <scope>NUCLEOTIDE SEQUENCE [LARGE SCALE GENOMIC DNA]</scope>
    <source>
        <strain evidence="5">kw1407 / UAMH 11150</strain>
    </source>
</reference>
<dbReference type="eggNOG" id="KOG1198">
    <property type="taxonomic scope" value="Eukaryota"/>
</dbReference>
<dbReference type="InterPro" id="IPR013154">
    <property type="entry name" value="ADH-like_N"/>
</dbReference>
<dbReference type="STRING" id="655863.F0XPF7"/>
<gene>
    <name evidence="4" type="ORF">CMQ_7684</name>
</gene>
<evidence type="ECO:0000259" key="3">
    <source>
        <dbReference type="SMART" id="SM00829"/>
    </source>
</evidence>
<name>F0XPF7_GROCL</name>
<evidence type="ECO:0000256" key="1">
    <source>
        <dbReference type="ARBA" id="ARBA00008072"/>
    </source>
</evidence>
<evidence type="ECO:0000313" key="4">
    <source>
        <dbReference type="EMBL" id="EFX00682.1"/>
    </source>
</evidence>
<dbReference type="InterPro" id="IPR020843">
    <property type="entry name" value="ER"/>
</dbReference>
<dbReference type="InterPro" id="IPR011032">
    <property type="entry name" value="GroES-like_sf"/>
</dbReference>
<keyword evidence="5" id="KW-1185">Reference proteome</keyword>
<dbReference type="EMBL" id="GL629801">
    <property type="protein sequence ID" value="EFX00682.1"/>
    <property type="molecule type" value="Genomic_DNA"/>
</dbReference>
<feature type="domain" description="Enoyl reductase (ER)" evidence="3">
    <location>
        <begin position="20"/>
        <end position="368"/>
    </location>
</feature>
<dbReference type="SUPFAM" id="SSF50129">
    <property type="entry name" value="GroES-like"/>
    <property type="match status" value="1"/>
</dbReference>
<dbReference type="FunCoup" id="F0XPF7">
    <property type="interactions" value="187"/>
</dbReference>
<keyword evidence="2" id="KW-0560">Oxidoreductase</keyword>
<dbReference type="Proteomes" id="UP000007796">
    <property type="component" value="Unassembled WGS sequence"/>
</dbReference>
<organism evidence="5">
    <name type="scientific">Grosmannia clavigera (strain kw1407 / UAMH 11150)</name>
    <name type="common">Blue stain fungus</name>
    <name type="synonym">Graphiocladiella clavigera</name>
    <dbReference type="NCBI Taxonomy" id="655863"/>
    <lineage>
        <taxon>Eukaryota</taxon>
        <taxon>Fungi</taxon>
        <taxon>Dikarya</taxon>
        <taxon>Ascomycota</taxon>
        <taxon>Pezizomycotina</taxon>
        <taxon>Sordariomycetes</taxon>
        <taxon>Sordariomycetidae</taxon>
        <taxon>Ophiostomatales</taxon>
        <taxon>Ophiostomataceae</taxon>
        <taxon>Leptographium</taxon>
    </lineage>
</organism>
<dbReference type="InParanoid" id="F0XPF7"/>
<dbReference type="InterPro" id="IPR013149">
    <property type="entry name" value="ADH-like_C"/>
</dbReference>
<dbReference type="GeneID" id="25981255"/>
<dbReference type="InterPro" id="IPR036291">
    <property type="entry name" value="NAD(P)-bd_dom_sf"/>
</dbReference>
<dbReference type="Pfam" id="PF08240">
    <property type="entry name" value="ADH_N"/>
    <property type="match status" value="1"/>
</dbReference>
<dbReference type="RefSeq" id="XP_014170164.1">
    <property type="nucleotide sequence ID" value="XM_014314689.1"/>
</dbReference>
<sequence>MTSTESWPATTRAIVIRGKGVAAIDEAAPAPKLRDGYLRVRTTAVALNPTDWKHIDHVLGDPTGARVGCDYAGIVVEVGSGVTQFQPGDHIAGTAHGSNESQHEDGTFAEHIVVKAALAFTIPKNLSNVEAATLGLGAGTVGQGLYQALKMKLPTEPLTKPEPVLIYGGSTATGVLGIQFAKLSGYRVITAASPHNRAYLQSLGADAVFDYHDADAFVADVAATVKAWGLGGLRLVWDCISSEQTARLSARALSAAAGDDSTATLLYRNLLPVPADVLTAVDRRIDSAGTFFYTALGEPFVKGIAFPAVPADFAFATRFIALTADLAASGKLKPVKPIVNRGGAGLDGVLVGLQELKADKVSGGKLVYTIGPQE</sequence>
<protein>
    <submittedName>
        <fullName evidence="4">Zinc-binding oxidoreductase</fullName>
    </submittedName>
</protein>
<dbReference type="Gene3D" id="3.40.50.720">
    <property type="entry name" value="NAD(P)-binding Rossmann-like Domain"/>
    <property type="match status" value="1"/>
</dbReference>
<dbReference type="GO" id="GO:0016651">
    <property type="term" value="F:oxidoreductase activity, acting on NAD(P)H"/>
    <property type="evidence" value="ECO:0007669"/>
    <property type="project" value="InterPro"/>
</dbReference>
<dbReference type="SMART" id="SM00829">
    <property type="entry name" value="PKS_ER"/>
    <property type="match status" value="1"/>
</dbReference>
<dbReference type="CDD" id="cd08249">
    <property type="entry name" value="enoyl_reductase_like"/>
    <property type="match status" value="1"/>
</dbReference>